<protein>
    <recommendedName>
        <fullName evidence="1">Reverse transcriptase Ty1/copia-type domain-containing protein</fullName>
    </recommendedName>
</protein>
<dbReference type="SUPFAM" id="SSF56672">
    <property type="entry name" value="DNA/RNA polymerases"/>
    <property type="match status" value="1"/>
</dbReference>
<dbReference type="PANTHER" id="PTHR11439:SF470">
    <property type="entry name" value="CYSTEINE-RICH RLK (RECEPTOR-LIKE PROTEIN KINASE) 8"/>
    <property type="match status" value="1"/>
</dbReference>
<dbReference type="InterPro" id="IPR013103">
    <property type="entry name" value="RVT_2"/>
</dbReference>
<gene>
    <name evidence="2" type="ORF">RJ639_032174</name>
</gene>
<accession>A0AA88WVW6</accession>
<dbReference type="AlphaFoldDB" id="A0AA88WVW6"/>
<dbReference type="Proteomes" id="UP001188597">
    <property type="component" value="Unassembled WGS sequence"/>
</dbReference>
<dbReference type="InterPro" id="IPR043502">
    <property type="entry name" value="DNA/RNA_pol_sf"/>
</dbReference>
<sequence length="146" mass="16683">MSRGVNLLLLYVDDILITGNDVEAIRELKQPLCQSFQMKDLGSLTYFFGLQVWHSSCGYTVNQRKYTMDLIKCANLTDQKCIATLMEPNLKLKKDAGERLSDPTHYRQLVGRLVCLTMTRPDISFAVNTFSQFVSDPRRLHLVAVH</sequence>
<feature type="domain" description="Reverse transcriptase Ty1/copia-type" evidence="1">
    <location>
        <begin position="7"/>
        <end position="86"/>
    </location>
</feature>
<dbReference type="Pfam" id="PF07727">
    <property type="entry name" value="RVT_2"/>
    <property type="match status" value="1"/>
</dbReference>
<name>A0AA88WVW6_9ASTE</name>
<keyword evidence="3" id="KW-1185">Reference proteome</keyword>
<evidence type="ECO:0000313" key="3">
    <source>
        <dbReference type="Proteomes" id="UP001188597"/>
    </source>
</evidence>
<organism evidence="2 3">
    <name type="scientific">Escallonia herrerae</name>
    <dbReference type="NCBI Taxonomy" id="1293975"/>
    <lineage>
        <taxon>Eukaryota</taxon>
        <taxon>Viridiplantae</taxon>
        <taxon>Streptophyta</taxon>
        <taxon>Embryophyta</taxon>
        <taxon>Tracheophyta</taxon>
        <taxon>Spermatophyta</taxon>
        <taxon>Magnoliopsida</taxon>
        <taxon>eudicotyledons</taxon>
        <taxon>Gunneridae</taxon>
        <taxon>Pentapetalae</taxon>
        <taxon>asterids</taxon>
        <taxon>campanulids</taxon>
        <taxon>Escalloniales</taxon>
        <taxon>Escalloniaceae</taxon>
        <taxon>Escallonia</taxon>
    </lineage>
</organism>
<reference evidence="2" key="1">
    <citation type="submission" date="2022-12" db="EMBL/GenBank/DDBJ databases">
        <title>Draft genome assemblies for two species of Escallonia (Escalloniales).</title>
        <authorList>
            <person name="Chanderbali A."/>
            <person name="Dervinis C."/>
            <person name="Anghel I."/>
            <person name="Soltis D."/>
            <person name="Soltis P."/>
            <person name="Zapata F."/>
        </authorList>
    </citation>
    <scope>NUCLEOTIDE SEQUENCE</scope>
    <source>
        <strain evidence="2">UCBG64.0493</strain>
        <tissue evidence="2">Leaf</tissue>
    </source>
</reference>
<comment type="caution">
    <text evidence="2">The sequence shown here is derived from an EMBL/GenBank/DDBJ whole genome shotgun (WGS) entry which is preliminary data.</text>
</comment>
<evidence type="ECO:0000313" key="2">
    <source>
        <dbReference type="EMBL" id="KAK3034239.1"/>
    </source>
</evidence>
<dbReference type="EMBL" id="JAVXUP010000206">
    <property type="protein sequence ID" value="KAK3034239.1"/>
    <property type="molecule type" value="Genomic_DNA"/>
</dbReference>
<proteinExistence type="predicted"/>
<dbReference type="PANTHER" id="PTHR11439">
    <property type="entry name" value="GAG-POL-RELATED RETROTRANSPOSON"/>
    <property type="match status" value="1"/>
</dbReference>
<evidence type="ECO:0000259" key="1">
    <source>
        <dbReference type="Pfam" id="PF07727"/>
    </source>
</evidence>